<dbReference type="GO" id="GO:0046872">
    <property type="term" value="F:metal ion binding"/>
    <property type="evidence" value="ECO:0007669"/>
    <property type="project" value="UniProtKB-KW"/>
</dbReference>
<evidence type="ECO:0000256" key="2">
    <source>
        <dbReference type="ARBA" id="ARBA00004613"/>
    </source>
</evidence>
<keyword evidence="7" id="KW-0186">Copper</keyword>
<comment type="cofactor">
    <cofactor evidence="1">
        <name>Cu(2+)</name>
        <dbReference type="ChEBI" id="CHEBI:29036"/>
    </cofactor>
</comment>
<comment type="subcellular location">
    <subcellularLocation>
        <location evidence="2">Secreted</location>
    </subcellularLocation>
</comment>
<name>A0A0D6EPF2_SPOSA</name>
<evidence type="ECO:0000256" key="11">
    <source>
        <dbReference type="ARBA" id="ARBA00046340"/>
    </source>
</evidence>
<evidence type="ECO:0000256" key="12">
    <source>
        <dbReference type="SAM" id="MobiDB-lite"/>
    </source>
</evidence>
<dbReference type="EMBL" id="CENE01000017">
    <property type="protein sequence ID" value="CEQ41736.1"/>
    <property type="molecule type" value="Genomic_DNA"/>
</dbReference>
<comment type="similarity">
    <text evidence="11">Belongs to the polysaccharide monooxygenase AA14 family.</text>
</comment>
<feature type="compositionally biased region" description="Pro residues" evidence="12">
    <location>
        <begin position="365"/>
        <end position="380"/>
    </location>
</feature>
<evidence type="ECO:0000256" key="8">
    <source>
        <dbReference type="ARBA" id="ARBA00023033"/>
    </source>
</evidence>
<dbReference type="GO" id="GO:0004497">
    <property type="term" value="F:monooxygenase activity"/>
    <property type="evidence" value="ECO:0007669"/>
    <property type="project" value="UniProtKB-KW"/>
</dbReference>
<organism evidence="14 15">
    <name type="scientific">Sporidiobolus salmonicolor</name>
    <name type="common">Yeast-like fungus</name>
    <name type="synonym">Sporobolomyces salmonicolor</name>
    <dbReference type="NCBI Taxonomy" id="5005"/>
    <lineage>
        <taxon>Eukaryota</taxon>
        <taxon>Fungi</taxon>
        <taxon>Dikarya</taxon>
        <taxon>Basidiomycota</taxon>
        <taxon>Pucciniomycotina</taxon>
        <taxon>Microbotryomycetes</taxon>
        <taxon>Sporidiobolales</taxon>
        <taxon>Sporidiobolaceae</taxon>
        <taxon>Sporobolomyces</taxon>
    </lineage>
</organism>
<keyword evidence="5 13" id="KW-0732">Signal</keyword>
<evidence type="ECO:0000256" key="5">
    <source>
        <dbReference type="ARBA" id="ARBA00022729"/>
    </source>
</evidence>
<evidence type="ECO:0000313" key="14">
    <source>
        <dbReference type="EMBL" id="CEQ41736.1"/>
    </source>
</evidence>
<feature type="signal peptide" evidence="13">
    <location>
        <begin position="1"/>
        <end position="24"/>
    </location>
</feature>
<proteinExistence type="inferred from homology"/>
<evidence type="ECO:0000256" key="6">
    <source>
        <dbReference type="ARBA" id="ARBA00023002"/>
    </source>
</evidence>
<evidence type="ECO:0000256" key="3">
    <source>
        <dbReference type="ARBA" id="ARBA00022525"/>
    </source>
</evidence>
<keyword evidence="6" id="KW-0560">Oxidoreductase</keyword>
<feature type="region of interest" description="Disordered" evidence="12">
    <location>
        <begin position="359"/>
        <end position="380"/>
    </location>
</feature>
<accession>A0A0D6EPF2</accession>
<keyword evidence="4" id="KW-0479">Metal-binding</keyword>
<dbReference type="AlphaFoldDB" id="A0A0D6EPF2"/>
<evidence type="ECO:0000256" key="1">
    <source>
        <dbReference type="ARBA" id="ARBA00001973"/>
    </source>
</evidence>
<evidence type="ECO:0000256" key="7">
    <source>
        <dbReference type="ARBA" id="ARBA00023008"/>
    </source>
</evidence>
<evidence type="ECO:0000256" key="4">
    <source>
        <dbReference type="ARBA" id="ARBA00022723"/>
    </source>
</evidence>
<dbReference type="InterPro" id="IPR054497">
    <property type="entry name" value="LPMO_AA14"/>
</dbReference>
<reference evidence="15" key="1">
    <citation type="submission" date="2015-02" db="EMBL/GenBank/DDBJ databases">
        <authorList>
            <person name="Gon?alves P."/>
        </authorList>
    </citation>
    <scope>NUCLEOTIDE SEQUENCE [LARGE SCALE GENOMIC DNA]</scope>
</reference>
<gene>
    <name evidence="14" type="primary">SPOSA6832_03495</name>
</gene>
<feature type="chain" id="PRO_5002303370" evidence="13">
    <location>
        <begin position="25"/>
        <end position="489"/>
    </location>
</feature>
<evidence type="ECO:0000256" key="9">
    <source>
        <dbReference type="ARBA" id="ARBA00023157"/>
    </source>
</evidence>
<keyword evidence="10" id="KW-0325">Glycoprotein</keyword>
<dbReference type="GO" id="GO:0005576">
    <property type="term" value="C:extracellular region"/>
    <property type="evidence" value="ECO:0007669"/>
    <property type="project" value="UniProtKB-SubCell"/>
</dbReference>
<dbReference type="Pfam" id="PF22810">
    <property type="entry name" value="LPMO_AA14"/>
    <property type="match status" value="2"/>
</dbReference>
<dbReference type="Proteomes" id="UP000243876">
    <property type="component" value="Unassembled WGS sequence"/>
</dbReference>
<dbReference type="OrthoDB" id="2019572at2759"/>
<keyword evidence="3" id="KW-0964">Secreted</keyword>
<evidence type="ECO:0000313" key="15">
    <source>
        <dbReference type="Proteomes" id="UP000243876"/>
    </source>
</evidence>
<keyword evidence="15" id="KW-1185">Reference proteome</keyword>
<sequence>MFSPVELALAALLVGAARIAKVDAHMANKNDDLHPSVYGIGPDWTFPAGDLFDPLGPGVADQDDWWFRGPATRALAPQNGSVMELPAGGSVDIEIACNYAFSSYGPATSDPNDPLSACPSGAGASLPPAFILLFRGAQKIDFQWICAGPYHSGNPNASVPDPTFISGCALGIADKDDIENVGWDDLAIFSVNHNCVAQRITTFEVHSGTYAILHGRQMHLLANNGTANFYMTAFDCAITNVDPTLAAPILPVVDPVWCAPGNTTCQPAAGAKRPLYAYNTPTNVVWEGNNDRPGYHAEWSFPNDGAQNDIFDLSGVASYVPESASPLVASPDIELTRFRHFAAPAPPIRHLPMQRFSPRLRVPPTTFPRPPVLRRPPPPRLLLPQARQAGLATTGRAGRTGLWAGTQYVNLPRLPPFASTFLHRDLTVDLPLALLQSDTAAALSANPLGRPLGRRAASAASAGPKQHSSLAGAAVGLVGAVVAAMLVIA</sequence>
<keyword evidence="8" id="KW-0503">Monooxygenase</keyword>
<keyword evidence="9" id="KW-1015">Disulfide bond</keyword>
<evidence type="ECO:0000256" key="13">
    <source>
        <dbReference type="SAM" id="SignalP"/>
    </source>
</evidence>
<protein>
    <submittedName>
        <fullName evidence="14">SPOSA6832_03495-mRNA-1:cds</fullName>
    </submittedName>
</protein>
<evidence type="ECO:0000256" key="10">
    <source>
        <dbReference type="ARBA" id="ARBA00023180"/>
    </source>
</evidence>